<protein>
    <submittedName>
        <fullName evidence="2">Uncharacterized protein</fullName>
    </submittedName>
</protein>
<organism evidence="2 3">
    <name type="scientific">Apiospora kogelbergensis</name>
    <dbReference type="NCBI Taxonomy" id="1337665"/>
    <lineage>
        <taxon>Eukaryota</taxon>
        <taxon>Fungi</taxon>
        <taxon>Dikarya</taxon>
        <taxon>Ascomycota</taxon>
        <taxon>Pezizomycotina</taxon>
        <taxon>Sordariomycetes</taxon>
        <taxon>Xylariomycetidae</taxon>
        <taxon>Amphisphaeriales</taxon>
        <taxon>Apiosporaceae</taxon>
        <taxon>Apiospora</taxon>
    </lineage>
</organism>
<keyword evidence="3" id="KW-1185">Reference proteome</keyword>
<evidence type="ECO:0000313" key="3">
    <source>
        <dbReference type="Proteomes" id="UP001392437"/>
    </source>
</evidence>
<proteinExistence type="predicted"/>
<dbReference type="Proteomes" id="UP001392437">
    <property type="component" value="Unassembled WGS sequence"/>
</dbReference>
<evidence type="ECO:0000256" key="1">
    <source>
        <dbReference type="SAM" id="MobiDB-lite"/>
    </source>
</evidence>
<accession>A0AAW0RC51</accession>
<name>A0AAW0RC51_9PEZI</name>
<dbReference type="EMBL" id="JAQQWP010000001">
    <property type="protein sequence ID" value="KAK8132361.1"/>
    <property type="molecule type" value="Genomic_DNA"/>
</dbReference>
<feature type="region of interest" description="Disordered" evidence="1">
    <location>
        <begin position="49"/>
        <end position="81"/>
    </location>
</feature>
<reference evidence="2 3" key="1">
    <citation type="submission" date="2023-01" db="EMBL/GenBank/DDBJ databases">
        <title>Analysis of 21 Apiospora genomes using comparative genomics revels a genus with tremendous synthesis potential of carbohydrate active enzymes and secondary metabolites.</title>
        <authorList>
            <person name="Sorensen T."/>
        </authorList>
    </citation>
    <scope>NUCLEOTIDE SEQUENCE [LARGE SCALE GENOMIC DNA]</scope>
    <source>
        <strain evidence="2 3">CBS 117206</strain>
    </source>
</reference>
<comment type="caution">
    <text evidence="2">The sequence shown here is derived from an EMBL/GenBank/DDBJ whole genome shotgun (WGS) entry which is preliminary data.</text>
</comment>
<dbReference type="AlphaFoldDB" id="A0AAW0RC51"/>
<gene>
    <name evidence="2" type="ORF">PG999_000534</name>
</gene>
<sequence>MTNITRHTSQRMRAKTFEGGDGAGFHLPGAVGIKLLCEMAHATLVGSDKAPRPVDPVRGLPSGWRASKKRANPTHSTPAGTRQACIKAEHVKDKIDERTSASIIPSKGPHASWALPLSACPSGLRECTLLALSDTALSDAPESCNVTRSGPDQGSSCLRKIVFQAHHPME</sequence>
<evidence type="ECO:0000313" key="2">
    <source>
        <dbReference type="EMBL" id="KAK8132361.1"/>
    </source>
</evidence>